<keyword evidence="12" id="KW-1185">Reference proteome</keyword>
<organism evidence="11 12">
    <name type="scientific">Clavelina lepadiformis</name>
    <name type="common">Light-bulb sea squirt</name>
    <name type="synonym">Ascidia lepadiformis</name>
    <dbReference type="NCBI Taxonomy" id="159417"/>
    <lineage>
        <taxon>Eukaryota</taxon>
        <taxon>Metazoa</taxon>
        <taxon>Chordata</taxon>
        <taxon>Tunicata</taxon>
        <taxon>Ascidiacea</taxon>
        <taxon>Aplousobranchia</taxon>
        <taxon>Clavelinidae</taxon>
        <taxon>Clavelina</taxon>
    </lineage>
</organism>
<dbReference type="Proteomes" id="UP001642483">
    <property type="component" value="Unassembled WGS sequence"/>
</dbReference>
<sequence length="620" mass="69615">MGVKTIMPVRIVMKNSAGYKCILKCLKGQFSSCQLTGILGPSGAGKSSLMNLLAGYRERGMKGEIFVNEQLRDSRAFRKMSCYIMQDDRLLPHLTVMESMMVSANLKLEQKTSSQSKQDIVNEILGTLGLMPCTKTRVSDLSGGQRKRLAIALELVNNPPVMFFDEPTSGLDSASSFQVLSLLKSLALGGRTVICTIHQPSAKLFEMFDWLYILGTGQCVYQGTVPGLLPFLRDNGLSCPQYHNPADYVIEVASGEYGEVIPTLVKAVDAGNCEYYTEKYQKSSNSMVVSNASSKDEELWVKMVHDNVSSTQQSQTTQHNSLKNVDADSELKPCHTFNTNCFTQFSVLFKRTFLSIIRDQLLTHIRFASHILIGILLGSLYFDIGNNAEKVLNNSGFLFFSSLFIMFASLMPTVLTFPMEITVFMREHMNYWYSLKAYYVAKTLADVPFQVIFPVFYCTIVYFMTSQPLEAERFLLFVTLHIMISIVAQSLGLLIGAGSVSLQVATFVGPITTIPVLLFSGFFVRFETIPWYLKWLSYSSYVRYSFEGILISIYGLNRTELQCSGNEGIGCRFTNTTLILQEMDAEESNLGLDFCVMGIFFLGLRFLAYIVLRIRIRLEK</sequence>
<comment type="similarity">
    <text evidence="2">Belongs to the ABC transporter superfamily. ABCG family. Eye pigment precursor importer (TC 3.A.1.204) subfamily.</text>
</comment>
<accession>A0ABP0GE21</accession>
<feature type="transmembrane region" description="Helical" evidence="9">
    <location>
        <begin position="396"/>
        <end position="417"/>
    </location>
</feature>
<feature type="transmembrane region" description="Helical" evidence="9">
    <location>
        <begin position="474"/>
        <end position="498"/>
    </location>
</feature>
<reference evidence="11 12" key="1">
    <citation type="submission" date="2024-02" db="EMBL/GenBank/DDBJ databases">
        <authorList>
            <person name="Daric V."/>
            <person name="Darras S."/>
        </authorList>
    </citation>
    <scope>NUCLEOTIDE SEQUENCE [LARGE SCALE GENOMIC DNA]</scope>
</reference>
<dbReference type="Gene3D" id="3.40.50.300">
    <property type="entry name" value="P-loop containing nucleotide triphosphate hydrolases"/>
    <property type="match status" value="1"/>
</dbReference>
<evidence type="ECO:0000256" key="5">
    <source>
        <dbReference type="ARBA" id="ARBA00022741"/>
    </source>
</evidence>
<keyword evidence="3" id="KW-0813">Transport</keyword>
<dbReference type="InterPro" id="IPR027417">
    <property type="entry name" value="P-loop_NTPase"/>
</dbReference>
<dbReference type="SMART" id="SM00382">
    <property type="entry name" value="AAA"/>
    <property type="match status" value="1"/>
</dbReference>
<name>A0ABP0GE21_CLALP</name>
<feature type="domain" description="ABC transporter" evidence="10">
    <location>
        <begin position="7"/>
        <end position="241"/>
    </location>
</feature>
<dbReference type="PROSITE" id="PS50893">
    <property type="entry name" value="ABC_TRANSPORTER_2"/>
    <property type="match status" value="1"/>
</dbReference>
<comment type="caution">
    <text evidence="11">The sequence shown here is derived from an EMBL/GenBank/DDBJ whole genome shotgun (WGS) entry which is preliminary data.</text>
</comment>
<feature type="transmembrane region" description="Helical" evidence="9">
    <location>
        <begin position="504"/>
        <end position="524"/>
    </location>
</feature>
<evidence type="ECO:0000259" key="10">
    <source>
        <dbReference type="PROSITE" id="PS50893"/>
    </source>
</evidence>
<evidence type="ECO:0000256" key="8">
    <source>
        <dbReference type="ARBA" id="ARBA00023136"/>
    </source>
</evidence>
<protein>
    <recommendedName>
        <fullName evidence="10">ABC transporter domain-containing protein</fullName>
    </recommendedName>
</protein>
<dbReference type="InterPro" id="IPR013525">
    <property type="entry name" value="ABC2_TM"/>
</dbReference>
<dbReference type="InterPro" id="IPR003439">
    <property type="entry name" value="ABC_transporter-like_ATP-bd"/>
</dbReference>
<dbReference type="SUPFAM" id="SSF52540">
    <property type="entry name" value="P-loop containing nucleoside triphosphate hydrolases"/>
    <property type="match status" value="1"/>
</dbReference>
<keyword evidence="5" id="KW-0547">Nucleotide-binding</keyword>
<dbReference type="Pfam" id="PF19055">
    <property type="entry name" value="ABC2_membrane_7"/>
    <property type="match status" value="1"/>
</dbReference>
<dbReference type="InterPro" id="IPR050352">
    <property type="entry name" value="ABCG_transporters"/>
</dbReference>
<dbReference type="EMBL" id="CAWYQH010000112">
    <property type="protein sequence ID" value="CAK8690024.1"/>
    <property type="molecule type" value="Genomic_DNA"/>
</dbReference>
<evidence type="ECO:0000256" key="4">
    <source>
        <dbReference type="ARBA" id="ARBA00022692"/>
    </source>
</evidence>
<dbReference type="PROSITE" id="PS00211">
    <property type="entry name" value="ABC_TRANSPORTER_1"/>
    <property type="match status" value="1"/>
</dbReference>
<dbReference type="PANTHER" id="PTHR48041:SF78">
    <property type="entry name" value="ABC TRANSPORTER EXPRESSED IN TRACHEA, ISOFORM A"/>
    <property type="match status" value="1"/>
</dbReference>
<dbReference type="PANTHER" id="PTHR48041">
    <property type="entry name" value="ABC TRANSPORTER G FAMILY MEMBER 28"/>
    <property type="match status" value="1"/>
</dbReference>
<feature type="transmembrane region" description="Helical" evidence="9">
    <location>
        <begin position="367"/>
        <end position="384"/>
    </location>
</feature>
<evidence type="ECO:0000256" key="1">
    <source>
        <dbReference type="ARBA" id="ARBA00004141"/>
    </source>
</evidence>
<evidence type="ECO:0000256" key="2">
    <source>
        <dbReference type="ARBA" id="ARBA00005814"/>
    </source>
</evidence>
<proteinExistence type="inferred from homology"/>
<feature type="transmembrane region" description="Helical" evidence="9">
    <location>
        <begin position="590"/>
        <end position="612"/>
    </location>
</feature>
<dbReference type="InterPro" id="IPR043926">
    <property type="entry name" value="ABCG_dom"/>
</dbReference>
<evidence type="ECO:0000256" key="7">
    <source>
        <dbReference type="ARBA" id="ARBA00022989"/>
    </source>
</evidence>
<keyword evidence="4 9" id="KW-0812">Transmembrane</keyword>
<keyword evidence="8 9" id="KW-0472">Membrane</keyword>
<dbReference type="InterPro" id="IPR003593">
    <property type="entry name" value="AAA+_ATPase"/>
</dbReference>
<dbReference type="Pfam" id="PF00005">
    <property type="entry name" value="ABC_tran"/>
    <property type="match status" value="1"/>
</dbReference>
<dbReference type="InterPro" id="IPR017871">
    <property type="entry name" value="ABC_transporter-like_CS"/>
</dbReference>
<feature type="transmembrane region" description="Helical" evidence="9">
    <location>
        <begin position="437"/>
        <end position="462"/>
    </location>
</feature>
<keyword evidence="7 9" id="KW-1133">Transmembrane helix</keyword>
<evidence type="ECO:0000256" key="9">
    <source>
        <dbReference type="SAM" id="Phobius"/>
    </source>
</evidence>
<gene>
    <name evidence="11" type="ORF">CVLEPA_LOCUS22671</name>
</gene>
<evidence type="ECO:0000256" key="6">
    <source>
        <dbReference type="ARBA" id="ARBA00022840"/>
    </source>
</evidence>
<dbReference type="CDD" id="cd03213">
    <property type="entry name" value="ABCG_EPDR"/>
    <property type="match status" value="1"/>
</dbReference>
<evidence type="ECO:0000256" key="3">
    <source>
        <dbReference type="ARBA" id="ARBA00022448"/>
    </source>
</evidence>
<evidence type="ECO:0000313" key="11">
    <source>
        <dbReference type="EMBL" id="CAK8690024.1"/>
    </source>
</evidence>
<keyword evidence="6" id="KW-0067">ATP-binding</keyword>
<evidence type="ECO:0000313" key="12">
    <source>
        <dbReference type="Proteomes" id="UP001642483"/>
    </source>
</evidence>
<dbReference type="Pfam" id="PF01061">
    <property type="entry name" value="ABC2_membrane"/>
    <property type="match status" value="1"/>
</dbReference>
<comment type="subcellular location">
    <subcellularLocation>
        <location evidence="1">Membrane</location>
        <topology evidence="1">Multi-pass membrane protein</topology>
    </subcellularLocation>
</comment>